<evidence type="ECO:0000313" key="9">
    <source>
        <dbReference type="EMBL" id="TDA38562.1"/>
    </source>
</evidence>
<name>A0A523BCI4_9CREN</name>
<dbReference type="InterPro" id="IPR032387">
    <property type="entry name" value="ACAS_N"/>
</dbReference>
<evidence type="ECO:0000259" key="7">
    <source>
        <dbReference type="Pfam" id="PF13193"/>
    </source>
</evidence>
<accession>A0A523BCI4</accession>
<evidence type="ECO:0000256" key="5">
    <source>
        <dbReference type="NCBIfam" id="TIGR02188"/>
    </source>
</evidence>
<dbReference type="GO" id="GO:0016208">
    <property type="term" value="F:AMP binding"/>
    <property type="evidence" value="ECO:0007669"/>
    <property type="project" value="InterPro"/>
</dbReference>
<evidence type="ECO:0000256" key="4">
    <source>
        <dbReference type="ARBA" id="ARBA00022840"/>
    </source>
</evidence>
<feature type="domain" description="Acetyl-coenzyme A synthetase N-terminal" evidence="8">
    <location>
        <begin position="23"/>
        <end position="76"/>
    </location>
</feature>
<dbReference type="Pfam" id="PF00501">
    <property type="entry name" value="AMP-binding"/>
    <property type="match status" value="1"/>
</dbReference>
<dbReference type="InterPro" id="IPR025110">
    <property type="entry name" value="AMP-bd_C"/>
</dbReference>
<dbReference type="Pfam" id="PF16177">
    <property type="entry name" value="ACAS_N"/>
    <property type="match status" value="1"/>
</dbReference>
<dbReference type="InterPro" id="IPR020845">
    <property type="entry name" value="AMP-binding_CS"/>
</dbReference>
<evidence type="ECO:0000256" key="3">
    <source>
        <dbReference type="ARBA" id="ARBA00022741"/>
    </source>
</evidence>
<dbReference type="Gene3D" id="3.40.50.12780">
    <property type="entry name" value="N-terminal domain of ligase-like"/>
    <property type="match status" value="1"/>
</dbReference>
<dbReference type="NCBIfam" id="NF001208">
    <property type="entry name" value="PRK00174.1"/>
    <property type="match status" value="1"/>
</dbReference>
<proteinExistence type="inferred from homology"/>
<feature type="domain" description="AMP-dependent synthetase/ligase" evidence="6">
    <location>
        <begin position="79"/>
        <end position="465"/>
    </location>
</feature>
<keyword evidence="4" id="KW-0067">ATP-binding</keyword>
<dbReference type="InterPro" id="IPR045851">
    <property type="entry name" value="AMP-bd_C_sf"/>
</dbReference>
<evidence type="ECO:0000256" key="2">
    <source>
        <dbReference type="ARBA" id="ARBA00022598"/>
    </source>
</evidence>
<dbReference type="EMBL" id="QNVH01000035">
    <property type="protein sequence ID" value="TDA38562.1"/>
    <property type="molecule type" value="Genomic_DNA"/>
</dbReference>
<dbReference type="EC" id="6.2.1.1" evidence="5"/>
<feature type="domain" description="AMP-binding enzyme C-terminal" evidence="7">
    <location>
        <begin position="526"/>
        <end position="604"/>
    </location>
</feature>
<dbReference type="FunFam" id="3.40.50.12780:FF:000001">
    <property type="entry name" value="Acetyl-coenzyme A synthetase"/>
    <property type="match status" value="1"/>
</dbReference>
<dbReference type="PANTHER" id="PTHR24095:SF232">
    <property type="entry name" value="ACETYL-COENZYME A SYNTHETASE"/>
    <property type="match status" value="1"/>
</dbReference>
<protein>
    <recommendedName>
        <fullName evidence="5">Acetate--CoA ligase</fullName>
        <ecNumber evidence="5">6.2.1.1</ecNumber>
    </recommendedName>
</protein>
<comment type="similarity">
    <text evidence="1">Belongs to the ATP-dependent AMP-binding enzyme family.</text>
</comment>
<dbReference type="GO" id="GO:0043955">
    <property type="term" value="F:3-hydroxypropionyl-CoA synthetase activity"/>
    <property type="evidence" value="ECO:0007669"/>
    <property type="project" value="UniProtKB-ARBA"/>
</dbReference>
<organism evidence="9 10">
    <name type="scientific">Thermoproteota archaeon</name>
    <dbReference type="NCBI Taxonomy" id="2056631"/>
    <lineage>
        <taxon>Archaea</taxon>
        <taxon>Thermoproteota</taxon>
    </lineage>
</organism>
<dbReference type="Pfam" id="PF13193">
    <property type="entry name" value="AMP-binding_C"/>
    <property type="match status" value="1"/>
</dbReference>
<dbReference type="GO" id="GO:0043427">
    <property type="term" value="P:carbon fixation by 3-hydroxypropionate cycle"/>
    <property type="evidence" value="ECO:0007669"/>
    <property type="project" value="UniProtKB-ARBA"/>
</dbReference>
<dbReference type="PROSITE" id="PS00455">
    <property type="entry name" value="AMP_BINDING"/>
    <property type="match status" value="1"/>
</dbReference>
<dbReference type="NCBIfam" id="TIGR02188">
    <property type="entry name" value="Ac_CoA_lig_AcsA"/>
    <property type="match status" value="1"/>
</dbReference>
<dbReference type="InterPro" id="IPR011904">
    <property type="entry name" value="Ac_CoA_lig"/>
</dbReference>
<dbReference type="Gene3D" id="3.30.300.30">
    <property type="match status" value="1"/>
</dbReference>
<evidence type="ECO:0000259" key="6">
    <source>
        <dbReference type="Pfam" id="PF00501"/>
    </source>
</evidence>
<comment type="caution">
    <text evidence="9">The sequence shown here is derived from an EMBL/GenBank/DDBJ whole genome shotgun (WGS) entry which is preliminary data.</text>
</comment>
<dbReference type="InterPro" id="IPR000873">
    <property type="entry name" value="AMP-dep_synth/lig_dom"/>
</dbReference>
<dbReference type="GO" id="GO:0005524">
    <property type="term" value="F:ATP binding"/>
    <property type="evidence" value="ECO:0007669"/>
    <property type="project" value="UniProtKB-KW"/>
</dbReference>
<dbReference type="Proteomes" id="UP000315399">
    <property type="component" value="Unassembled WGS sequence"/>
</dbReference>
<evidence type="ECO:0000313" key="10">
    <source>
        <dbReference type="Proteomes" id="UP000315399"/>
    </source>
</evidence>
<keyword evidence="3" id="KW-0547">Nucleotide-binding</keyword>
<dbReference type="AlphaFoldDB" id="A0A523BCI4"/>
<dbReference type="GO" id="GO:0019427">
    <property type="term" value="P:acetyl-CoA biosynthetic process from acetate"/>
    <property type="evidence" value="ECO:0007669"/>
    <property type="project" value="UniProtKB-UniRule"/>
</dbReference>
<evidence type="ECO:0000259" key="8">
    <source>
        <dbReference type="Pfam" id="PF16177"/>
    </source>
</evidence>
<gene>
    <name evidence="9" type="primary">acs</name>
    <name evidence="9" type="ORF">DSO08_04075</name>
</gene>
<dbReference type="GO" id="GO:0003987">
    <property type="term" value="F:acetate-CoA ligase activity"/>
    <property type="evidence" value="ECO:0007669"/>
    <property type="project" value="UniProtKB-UniRule"/>
</dbReference>
<evidence type="ECO:0000256" key="1">
    <source>
        <dbReference type="ARBA" id="ARBA00006432"/>
    </source>
</evidence>
<sequence length="653" mass="74418">MEQLLKVLPTSKNIHPDINVLRSIYRQSLEDPESFWRRMAEELFWYEKNGPAYEPIPEPPYAAWFSQWKTNISYNALDRHVDSWRKNKVAYYWEGENGERQTLTYYDLYKEVNRFASLLKGIGVRRGDRITIYLPMVPELPISMLAAVRIGAIHSVVFGGFASYSLAERINDSQSKVVITADGTFRRGRLFDIKRVVDEALRHTTTVEKVILIRRANNNVNIIEDRDYWYHELVDFSDSYVEPERLEGIHPSFILYTSGTTGKPKGVTHGTGGYMVWANFTQRVVFDINDKDIYWCTADIGWITGHTYVVYGPLLTGATSFLYEGAPDYPQPDRWWSMIERYGITILYTSPTAIRMHMKYGDEWVKKHDISSLRILGTVGEPINPEAWNWYYKQIGHEKAPIVDTWWQTETGGIMISPQPGLALVPLKPGSATLPLPGVDADVYTEDGRSARPDEKGLLVIKKPWPGALITLWGDPERFRRSYYSRFPGVYYTGDFAVKDEDGYFWLLGRADEVLKVAGHRIGTIELEDALISHPAVAESAVIGKADPVKMQVPVAFVVLRQGYSPSPQLRIELINHIRETIGPIAAPQTIYFVSKLPKTRSGKIMRRIIGAVVEEKSIGDTTTLEDETSVEEAKRAYEELKLEMERGIGIEA</sequence>
<dbReference type="PANTHER" id="PTHR24095">
    <property type="entry name" value="ACETYL-COENZYME A SYNTHETASE"/>
    <property type="match status" value="1"/>
</dbReference>
<dbReference type="CDD" id="cd05966">
    <property type="entry name" value="ACS"/>
    <property type="match status" value="1"/>
</dbReference>
<keyword evidence="2 9" id="KW-0436">Ligase</keyword>
<dbReference type="SUPFAM" id="SSF56801">
    <property type="entry name" value="Acetyl-CoA synthetase-like"/>
    <property type="match status" value="1"/>
</dbReference>
<dbReference type="InterPro" id="IPR042099">
    <property type="entry name" value="ANL_N_sf"/>
</dbReference>
<reference evidence="9 10" key="1">
    <citation type="journal article" date="2019" name="Nat. Microbiol.">
        <title>Expanding anaerobic alkane metabolism in the domain of Archaea.</title>
        <authorList>
            <person name="Wang Y."/>
            <person name="Wegener G."/>
            <person name="Hou J."/>
            <person name="Wang F."/>
            <person name="Xiao X."/>
        </authorList>
    </citation>
    <scope>NUCLEOTIDE SEQUENCE [LARGE SCALE GENOMIC DNA]</scope>
    <source>
        <strain evidence="9">WYZ-LMO10</strain>
    </source>
</reference>